<dbReference type="EMBL" id="JAGSPA010000004">
    <property type="protein sequence ID" value="MBV7257720.1"/>
    <property type="molecule type" value="Genomic_DNA"/>
</dbReference>
<evidence type="ECO:0000259" key="5">
    <source>
        <dbReference type="PROSITE" id="PS51194"/>
    </source>
</evidence>
<evidence type="ECO:0000256" key="2">
    <source>
        <dbReference type="ARBA" id="ARBA00022801"/>
    </source>
</evidence>
<organism evidence="6 7">
    <name type="scientific">Pacificimonas pallii</name>
    <dbReference type="NCBI Taxonomy" id="2827236"/>
    <lineage>
        <taxon>Bacteria</taxon>
        <taxon>Pseudomonadati</taxon>
        <taxon>Pseudomonadota</taxon>
        <taxon>Alphaproteobacteria</taxon>
        <taxon>Sphingomonadales</taxon>
        <taxon>Sphingosinicellaceae</taxon>
        <taxon>Pacificimonas</taxon>
    </lineage>
</organism>
<dbReference type="Pfam" id="PF22527">
    <property type="entry name" value="DEXQc_Suv3"/>
    <property type="match status" value="1"/>
</dbReference>
<proteinExistence type="predicted"/>
<dbReference type="Pfam" id="PF00271">
    <property type="entry name" value="Helicase_C"/>
    <property type="match status" value="1"/>
</dbReference>
<keyword evidence="7" id="KW-1185">Reference proteome</keyword>
<evidence type="ECO:0000256" key="1">
    <source>
        <dbReference type="ARBA" id="ARBA00022741"/>
    </source>
</evidence>
<protein>
    <submittedName>
        <fullName evidence="6">Helicase</fullName>
    </submittedName>
</protein>
<dbReference type="PANTHER" id="PTHR12131">
    <property type="entry name" value="ATP-DEPENDENT RNA AND DNA HELICASE"/>
    <property type="match status" value="1"/>
</dbReference>
<evidence type="ECO:0000313" key="7">
    <source>
        <dbReference type="Proteomes" id="UP000722336"/>
    </source>
</evidence>
<keyword evidence="4" id="KW-0067">ATP-binding</keyword>
<dbReference type="PANTHER" id="PTHR12131:SF1">
    <property type="entry name" value="ATP-DEPENDENT RNA HELICASE SUPV3L1, MITOCHONDRIAL-RELATED"/>
    <property type="match status" value="1"/>
</dbReference>
<name>A0ABS6SH19_9SPHN</name>
<evidence type="ECO:0000313" key="6">
    <source>
        <dbReference type="EMBL" id="MBV7257720.1"/>
    </source>
</evidence>
<keyword evidence="2" id="KW-0378">Hydrolase</keyword>
<dbReference type="Proteomes" id="UP000722336">
    <property type="component" value="Unassembled WGS sequence"/>
</dbReference>
<sequence length="849" mass="93094">MRAGSRHIPAMAAPKLTAVLGPTNTGKTHLAVTRMCGHASGMMGFPLRLLAREVYDRVVAIKGRAQVALVTGEEKIVPDGARYWLCTAEAMPTDIHPEFIAIDEVQLAADPERGHVFTDRLLHRRGTAETMLLGASTMIPMVRRLLPDAFIESRPRFSQITHAGPKKLSRLPRRAALIAFSVEEVYALAEMLRRQKGGAAVVMGALSPRTRNAQVDLYQSGEVDYLVATDAIGMGLNMDIDHIAFAALSKFDGQRNRRLSPAEMAQIAGRAGRYQTDGTFGTLVYGDAGGPELQEPEVEAIESHDFTPVKRLTWRNARLDWRSLPSLIQSLEQRPERDDLARTNRATDEAVLKLLAEDPVIAGRAGSPERLRILWSVCNLPDYRKSGAKEHARLAARIFLNLTEGDGHIPTDWIAAEVARLDDRQGGIDALSHRISAARTWTYISHREAWLANPRLWADRTRALEEKLSDALHERLRQRFVDRRTSVLMRDLAGGADMLPLEIDGDGTVAIGGEEIGTLTGFRFTAETAAKAGEKKRLIAAAERRLSGELAKRGAELIAAPDHEFELALTGKLPPRILWRGARVARIHGGPTALRPRIRLARAIGALDAGLTVRMAEKLSSWLSARIEHHLAPLALLAKTADSQNASPAARGLAVQMIEALGVLEKRPLAPLLASMTGEDRALLSKAGVTIGITHLFVSGLLRPAPTRWRLALWAIASGLEKMPQPPAPGIVSFAADPAAPDAFYPVAGFTVIGGRAIRLDMIERLSRALHTQRKGMKPFMPDENWVPTLGLDAADFGKVMRALGYRRTEIDGRRAFLWRGLDRPVRDRRGERAPSPHSPFAALKALKV</sequence>
<evidence type="ECO:0000256" key="4">
    <source>
        <dbReference type="ARBA" id="ARBA00022840"/>
    </source>
</evidence>
<keyword evidence="3 6" id="KW-0347">Helicase</keyword>
<feature type="domain" description="Helicase C-terminal" evidence="5">
    <location>
        <begin position="159"/>
        <end position="332"/>
    </location>
</feature>
<gene>
    <name evidence="6" type="ORF">KCG44_13080</name>
</gene>
<dbReference type="InterPro" id="IPR001650">
    <property type="entry name" value="Helicase_C-like"/>
</dbReference>
<dbReference type="SMART" id="SM00490">
    <property type="entry name" value="HELICc"/>
    <property type="match status" value="1"/>
</dbReference>
<dbReference type="PROSITE" id="PS51194">
    <property type="entry name" value="HELICASE_CTER"/>
    <property type="match status" value="1"/>
</dbReference>
<accession>A0ABS6SH19</accession>
<dbReference type="InterPro" id="IPR050699">
    <property type="entry name" value="RNA-DNA_Helicase"/>
</dbReference>
<dbReference type="GO" id="GO:0004386">
    <property type="term" value="F:helicase activity"/>
    <property type="evidence" value="ECO:0007669"/>
    <property type="project" value="UniProtKB-KW"/>
</dbReference>
<dbReference type="InterPro" id="IPR055206">
    <property type="entry name" value="DEXQc_SUV3"/>
</dbReference>
<comment type="caution">
    <text evidence="6">The sequence shown here is derived from an EMBL/GenBank/DDBJ whole genome shotgun (WGS) entry which is preliminary data.</text>
</comment>
<evidence type="ECO:0000256" key="3">
    <source>
        <dbReference type="ARBA" id="ARBA00022806"/>
    </source>
</evidence>
<reference evidence="6 7" key="1">
    <citation type="submission" date="2021-04" db="EMBL/GenBank/DDBJ databases">
        <authorList>
            <person name="Pira H."/>
            <person name="Risdian C."/>
            <person name="Wink J."/>
        </authorList>
    </citation>
    <scope>NUCLEOTIDE SEQUENCE [LARGE SCALE GENOMIC DNA]</scope>
    <source>
        <strain evidence="6 7">WHA3</strain>
    </source>
</reference>
<keyword evidence="1" id="KW-0547">Nucleotide-binding</keyword>